<accession>E0NPM0</accession>
<evidence type="ECO:0000313" key="2">
    <source>
        <dbReference type="Proteomes" id="UP000004394"/>
    </source>
</evidence>
<comment type="caution">
    <text evidence="1">The sequence shown here is derived from an EMBL/GenBank/DDBJ whole genome shotgun (WGS) entry which is preliminary data.</text>
</comment>
<dbReference type="HOGENOM" id="CLU_3203524_0_0_10"/>
<reference evidence="1" key="1">
    <citation type="submission" date="2010-07" db="EMBL/GenBank/DDBJ databases">
        <authorList>
            <person name="Muzny D."/>
            <person name="Qin X."/>
            <person name="Deng J."/>
            <person name="Jiang H."/>
            <person name="Liu Y."/>
            <person name="Qu J."/>
            <person name="Song X.-Z."/>
            <person name="Zhang L."/>
            <person name="Thornton R."/>
            <person name="Coyle M."/>
            <person name="Francisco L."/>
            <person name="Jackson L."/>
            <person name="Javaid M."/>
            <person name="Korchina V."/>
            <person name="Kovar C."/>
            <person name="Mata R."/>
            <person name="Mathew T."/>
            <person name="Ngo R."/>
            <person name="Nguyen L."/>
            <person name="Nguyen N."/>
            <person name="Okwuonu G."/>
            <person name="Ongeri F."/>
            <person name="Pham C."/>
            <person name="Simmons D."/>
            <person name="Wilczek-Boney K."/>
            <person name="Hale W."/>
            <person name="Jakkamsetti A."/>
            <person name="Pham P."/>
            <person name="Ruth R."/>
            <person name="San Lucas F."/>
            <person name="Warren J."/>
            <person name="Zhang J."/>
            <person name="Zhao Z."/>
            <person name="Zhou C."/>
            <person name="Zhu D."/>
            <person name="Lee S."/>
            <person name="Bess C."/>
            <person name="Blankenburg K."/>
            <person name="Forbes L."/>
            <person name="Fu Q."/>
            <person name="Gubbala S."/>
            <person name="Hirani K."/>
            <person name="Jayaseelan J.C."/>
            <person name="Lara F."/>
            <person name="Munidasa M."/>
            <person name="Palculict T."/>
            <person name="Patil S."/>
            <person name="Pu L.-L."/>
            <person name="Saada N."/>
            <person name="Tang L."/>
            <person name="Weissenberger G."/>
            <person name="Zhu Y."/>
            <person name="Hemphill L."/>
            <person name="Shang Y."/>
            <person name="Youmans B."/>
            <person name="Ayvaz T."/>
            <person name="Ross M."/>
            <person name="Santibanez J."/>
            <person name="Aqrawi P."/>
            <person name="Gross S."/>
            <person name="Joshi V."/>
            <person name="Fowler G."/>
            <person name="Nazareth L."/>
            <person name="Reid J."/>
            <person name="Worley K."/>
            <person name="Petrosino J."/>
            <person name="Highlander S."/>
            <person name="Gibbs R."/>
        </authorList>
    </citation>
    <scope>NUCLEOTIDE SEQUENCE [LARGE SCALE GENOMIC DNA]</scope>
    <source>
        <strain evidence="1">DSM 16973</strain>
    </source>
</reference>
<evidence type="ECO:0000313" key="1">
    <source>
        <dbReference type="EMBL" id="EFM02979.1"/>
    </source>
</evidence>
<name>E0NPM0_9BACT</name>
<dbReference type="BioCyc" id="PMAR862515-HMP:GMOO-126-MONOMER"/>
<dbReference type="Proteomes" id="UP000004394">
    <property type="component" value="Unassembled WGS sequence"/>
</dbReference>
<gene>
    <name evidence="1" type="ORF">HMPREF0658_0121</name>
</gene>
<organism evidence="1 2">
    <name type="scientific">Hoylesella marshii DSM 16973 = JCM 13450</name>
    <dbReference type="NCBI Taxonomy" id="862515"/>
    <lineage>
        <taxon>Bacteria</taxon>
        <taxon>Pseudomonadati</taxon>
        <taxon>Bacteroidota</taxon>
        <taxon>Bacteroidia</taxon>
        <taxon>Bacteroidales</taxon>
        <taxon>Prevotellaceae</taxon>
        <taxon>Hoylesella</taxon>
    </lineage>
</organism>
<protein>
    <submittedName>
        <fullName evidence="1">Uncharacterized protein</fullName>
    </submittedName>
</protein>
<dbReference type="EMBL" id="AEEI01000004">
    <property type="protein sequence ID" value="EFM02979.1"/>
    <property type="molecule type" value="Genomic_DNA"/>
</dbReference>
<keyword evidence="2" id="KW-1185">Reference proteome</keyword>
<proteinExistence type="predicted"/>
<dbReference type="AlphaFoldDB" id="E0NPM0"/>
<sequence length="45" mass="5174">MVTCLPHHPSDRFVIMKKCTLVMSTDTSVYHGKYNIFCTSKHQTS</sequence>